<dbReference type="InterPro" id="IPR002126">
    <property type="entry name" value="Cadherin-like_dom"/>
</dbReference>
<dbReference type="InterPro" id="IPR015919">
    <property type="entry name" value="Cadherin-like_sf"/>
</dbReference>
<organism evidence="10 11">
    <name type="scientific">Timema podura</name>
    <name type="common">Walking stick</name>
    <dbReference type="NCBI Taxonomy" id="61482"/>
    <lineage>
        <taxon>Eukaryota</taxon>
        <taxon>Metazoa</taxon>
        <taxon>Ecdysozoa</taxon>
        <taxon>Arthropoda</taxon>
        <taxon>Hexapoda</taxon>
        <taxon>Insecta</taxon>
        <taxon>Pterygota</taxon>
        <taxon>Neoptera</taxon>
        <taxon>Polyneoptera</taxon>
        <taxon>Phasmatodea</taxon>
        <taxon>Timematodea</taxon>
        <taxon>Timematoidea</taxon>
        <taxon>Timematidae</taxon>
        <taxon>Timema</taxon>
    </lineage>
</organism>
<feature type="domain" description="Cadherin" evidence="9">
    <location>
        <begin position="199"/>
        <end position="302"/>
    </location>
</feature>
<dbReference type="InterPro" id="IPR020894">
    <property type="entry name" value="Cadherin_CS"/>
</dbReference>
<keyword evidence="6" id="KW-0472">Membrane</keyword>
<dbReference type="Proteomes" id="UP001153148">
    <property type="component" value="Unassembled WGS sequence"/>
</dbReference>
<evidence type="ECO:0000313" key="10">
    <source>
        <dbReference type="EMBL" id="CAG2057651.1"/>
    </source>
</evidence>
<comment type="caution">
    <text evidence="10">The sequence shown here is derived from an EMBL/GenBank/DDBJ whole genome shotgun (WGS) entry which is preliminary data.</text>
</comment>
<sequence length="530" mass="58256">GSNSEFSLRLEDVSGAFVVEPKTATGSTSVNIRVANSSLDYEDPNQRKFIILVIAEELNTDPRLSSTATVTVSIADANDNFPKFYQDGYTATVSETASPGTVVTTITATDRDSGDFGENGIIYQLSGNGAENFKVNNKTGVITVAVCPTPGTGNCLDFETKPVYYLNYKAMDDNGKGHSTVVPLMIQVIDANDNPPQFLSQNYKVTIDEGATKFDPPLRVQARDPDKSSEITYHILEGNINNLFAIDMHSGEITVVNAFGLDMTNVSSDIISLVVEAKDEKFSSSATVHISVRDVNNNQPVFYQRELRCFNTGRHASSVLFQHLLFKHWPRTSVEQTQATDADSGVNADLSYVIQKGGYTGLVKVASNLDYDRRNIYNIEIIAVDHGIPSLTGTTTLTVNIVNSNDKDPYFSPPTQRAEVRNDVSEDAATGTVFYTLNAKDPDINDTEVLHFAAIDPITAVDKNGKQVEHTEDFKSRNYAENPRPPSHQPRTLHSFLHNKPIRVERLTAPNIKKSQKDIFGPTDVTVNMD</sequence>
<protein>
    <recommendedName>
        <fullName evidence="9">Cadherin domain-containing protein</fullName>
    </recommendedName>
</protein>
<dbReference type="PANTHER" id="PTHR24026:SF133">
    <property type="entry name" value="CADHERIN-RELATED FAMILY MEMBER 2"/>
    <property type="match status" value="1"/>
</dbReference>
<evidence type="ECO:0000256" key="8">
    <source>
        <dbReference type="SAM" id="MobiDB-lite"/>
    </source>
</evidence>
<dbReference type="CDD" id="cd11304">
    <property type="entry name" value="Cadherin_repeat"/>
    <property type="match status" value="4"/>
</dbReference>
<keyword evidence="3" id="KW-0677">Repeat</keyword>
<comment type="subcellular location">
    <subcellularLocation>
        <location evidence="1">Membrane</location>
    </subcellularLocation>
</comment>
<dbReference type="PANTHER" id="PTHR24026">
    <property type="entry name" value="FAT ATYPICAL CADHERIN-RELATED"/>
    <property type="match status" value="1"/>
</dbReference>
<feature type="region of interest" description="Disordered" evidence="8">
    <location>
        <begin position="463"/>
        <end position="493"/>
    </location>
</feature>
<reference evidence="10" key="1">
    <citation type="submission" date="2021-03" db="EMBL/GenBank/DDBJ databases">
        <authorList>
            <person name="Tran Van P."/>
        </authorList>
    </citation>
    <scope>NUCLEOTIDE SEQUENCE</scope>
</reference>
<dbReference type="EMBL" id="CAJPIN010005782">
    <property type="protein sequence ID" value="CAG2057651.1"/>
    <property type="molecule type" value="Genomic_DNA"/>
</dbReference>
<feature type="domain" description="Cadherin" evidence="9">
    <location>
        <begin position="6"/>
        <end position="84"/>
    </location>
</feature>
<evidence type="ECO:0000313" key="11">
    <source>
        <dbReference type="Proteomes" id="UP001153148"/>
    </source>
</evidence>
<feature type="domain" description="Cadherin" evidence="9">
    <location>
        <begin position="332"/>
        <end position="411"/>
    </location>
</feature>
<dbReference type="SUPFAM" id="SSF49313">
    <property type="entry name" value="Cadherin-like"/>
    <property type="match status" value="5"/>
</dbReference>
<dbReference type="Gene3D" id="2.60.40.60">
    <property type="entry name" value="Cadherins"/>
    <property type="match status" value="4"/>
</dbReference>
<dbReference type="PROSITE" id="PS50268">
    <property type="entry name" value="CADHERIN_2"/>
    <property type="match status" value="4"/>
</dbReference>
<dbReference type="PRINTS" id="PR00205">
    <property type="entry name" value="CADHERIN"/>
</dbReference>
<name>A0ABN7NWY3_TIMPD</name>
<keyword evidence="11" id="KW-1185">Reference proteome</keyword>
<feature type="compositionally biased region" description="Basic and acidic residues" evidence="8">
    <location>
        <begin position="463"/>
        <end position="478"/>
    </location>
</feature>
<proteinExistence type="predicted"/>
<keyword evidence="5" id="KW-1133">Transmembrane helix</keyword>
<evidence type="ECO:0000256" key="4">
    <source>
        <dbReference type="ARBA" id="ARBA00022837"/>
    </source>
</evidence>
<evidence type="ECO:0000256" key="5">
    <source>
        <dbReference type="ARBA" id="ARBA00022989"/>
    </source>
</evidence>
<keyword evidence="2" id="KW-0812">Transmembrane</keyword>
<gene>
    <name evidence="10" type="ORF">TPAB3V08_LOCUS4628</name>
</gene>
<keyword evidence="4 7" id="KW-0106">Calcium</keyword>
<evidence type="ECO:0000256" key="6">
    <source>
        <dbReference type="ARBA" id="ARBA00023136"/>
    </source>
</evidence>
<evidence type="ECO:0000256" key="2">
    <source>
        <dbReference type="ARBA" id="ARBA00022692"/>
    </source>
</evidence>
<feature type="non-terminal residue" evidence="10">
    <location>
        <position position="1"/>
    </location>
</feature>
<evidence type="ECO:0000256" key="7">
    <source>
        <dbReference type="PROSITE-ProRule" id="PRU00043"/>
    </source>
</evidence>
<dbReference type="SMART" id="SM00112">
    <property type="entry name" value="CA"/>
    <property type="match status" value="4"/>
</dbReference>
<evidence type="ECO:0000256" key="1">
    <source>
        <dbReference type="ARBA" id="ARBA00004370"/>
    </source>
</evidence>
<dbReference type="Pfam" id="PF00028">
    <property type="entry name" value="Cadherin"/>
    <property type="match status" value="3"/>
</dbReference>
<feature type="domain" description="Cadherin" evidence="9">
    <location>
        <begin position="85"/>
        <end position="198"/>
    </location>
</feature>
<evidence type="ECO:0000256" key="3">
    <source>
        <dbReference type="ARBA" id="ARBA00022737"/>
    </source>
</evidence>
<dbReference type="PROSITE" id="PS00232">
    <property type="entry name" value="CADHERIN_1"/>
    <property type="match status" value="2"/>
</dbReference>
<evidence type="ECO:0000259" key="9">
    <source>
        <dbReference type="PROSITE" id="PS50268"/>
    </source>
</evidence>
<accession>A0ABN7NWY3</accession>